<dbReference type="Pfam" id="PF20206">
    <property type="entry name" value="Tra1_ring"/>
    <property type="match status" value="1"/>
</dbReference>
<protein>
    <recommendedName>
        <fullName evidence="2">PIK-related kinase FAT domain-containing protein</fullName>
    </recommendedName>
</protein>
<reference evidence="3" key="4">
    <citation type="submission" date="2025-09" db="UniProtKB">
        <authorList>
            <consortium name="Ensembl"/>
        </authorList>
    </citation>
    <scope>IDENTIFICATION</scope>
</reference>
<evidence type="ECO:0000256" key="1">
    <source>
        <dbReference type="SAM" id="MobiDB-lite"/>
    </source>
</evidence>
<dbReference type="FunCoup" id="F6RL41">
    <property type="interactions" value="387"/>
</dbReference>
<dbReference type="InterPro" id="IPR050517">
    <property type="entry name" value="DDR_Repair_Kinase"/>
</dbReference>
<dbReference type="GeneTree" id="ENSGT00390000017961"/>
<feature type="region of interest" description="Disordered" evidence="1">
    <location>
        <begin position="2546"/>
        <end position="2573"/>
    </location>
</feature>
<dbReference type="Pfam" id="PF02259">
    <property type="entry name" value="FAT"/>
    <property type="match status" value="1"/>
</dbReference>
<dbReference type="HOGENOM" id="CLU_000129_0_0_1"/>
<dbReference type="Proteomes" id="UP000008144">
    <property type="component" value="Chromosome 3"/>
</dbReference>
<proteinExistence type="predicted"/>
<evidence type="ECO:0000313" key="3">
    <source>
        <dbReference type="Ensembl" id="ENSCINP00000001174.3"/>
    </source>
</evidence>
<feature type="domain" description="PIK-related kinase FAT" evidence="2">
    <location>
        <begin position="2844"/>
        <end position="2942"/>
    </location>
</feature>
<dbReference type="InterPro" id="IPR046805">
    <property type="entry name" value="Tra1_ring"/>
</dbReference>
<dbReference type="SUPFAM" id="SSF48371">
    <property type="entry name" value="ARM repeat"/>
    <property type="match status" value="3"/>
</dbReference>
<dbReference type="PANTHER" id="PTHR11139:SF1">
    <property type="entry name" value="TRANSFORMATION_TRANSCRIPTION DOMAIN-ASSOCIATED PROTEIN"/>
    <property type="match status" value="1"/>
</dbReference>
<dbReference type="InParanoid" id="F6RL41"/>
<evidence type="ECO:0000259" key="2">
    <source>
        <dbReference type="Pfam" id="PF02259"/>
    </source>
</evidence>
<dbReference type="Ensembl" id="ENSCINT00000001174.3">
    <property type="protein sequence ID" value="ENSCINP00000001174.3"/>
    <property type="gene ID" value="ENSCING00000001896.3"/>
</dbReference>
<dbReference type="InterPro" id="IPR011989">
    <property type="entry name" value="ARM-like"/>
</dbReference>
<dbReference type="Pfam" id="PF20175">
    <property type="entry name" value="Tra1_central"/>
    <property type="match status" value="1"/>
</dbReference>
<evidence type="ECO:0000313" key="4">
    <source>
        <dbReference type="Proteomes" id="UP000008144"/>
    </source>
</evidence>
<sequence>SIMLQTPATSDLNQDIVKYQSYLTILNSPSTPDENKLKAAQEISERFEDLAQSPKYSEFLSKCVINFIKLLQDGEPQFISENPSQQLRKLVLDILHRIPTNDHLRPHVKNILNLCFQLLEVDNEENVQVCIKIIIELHKQFRPQIAPEIQNFLSLVKRIYGDLPQNMIWLFENPTIREGGLPDPQRIGTVTQVTFRAGIPGNPSPGGKTVTTVIPKALNSMKVLQEIPITVVLMYQLYKQATQNVVAEFIPLIMKTLLLQPSQAARVSSTFNHELFVDFTAAQVKTLSFVAFFVRLYQENIKQYSNEMVQAMLQLLTNCTPEVASLRKELLIAVRHILATDLKTRFVPHMDRLLNEDILIGTGWSARETLRTLAYSTLADLTHHVRGQLSLAQLSSAVHLFAKNVHDDSLPSSFQTISCKLLLHLVEGITKKSESEKLPQQGRENLMRMLEVFVLKFRMITKHVLPTLFSKCKQNASASAAPFSLSAQASTSAAVTSSSQLPSSKSPELDKELKPDIMLVEIPNPPLTHNKLYDSKTPGVVSVADCRSLVKTLVCGVKTITWGAGSCKAGKDTASTSGLGISASNKQFLPEETELFVKLVRYALKALDIYQINVASNGQMSVRPSNCPTMRMKEEKEVLEHFAGVFTMMNPLTFREIFSATITYVVDRIHNNYALQIVANSFLASPHTSATFATILVEFLLERLEDMGKPGEQSNLYLKLFKLVFGSVSLFANENEQMLKPHLHTIVTKSMALANTAHDPYNYFLLLRALFRSIGGGSHDSLYREFLPLLPNLLQGLNSLQSGLHKQHMKDLFVELCLTVPVRLSSLLPYLPMLMDPLVSALNGSQTLITQGLRTLELCVDNLQPDFLYDHIQPVRAELMQALWRTLRNPSDDIAHVAFRVLGKFGGSNRKMLKEAQRLAFDDSGSIGPCVKLRFVDCKGEVPLPVKDIIGSALKCLKSPNTEHYYRRQSFEVIKCFLIGMMNNGDSSDNFSHLIRHSSFTKDEFTRMPASALYKCQDSVTRNAFKQALTGAFMCAVIKDLRKLALPFVAHIVRHYTLVAIAQQAGPFPITTRQNKRRLFGYNGERGGMQAGMDPLVLVDAIAECMAYEEKELCKIGNIAILLMVKVGKTVLGSCERSANLPIFSYVVERMCACCYDRAWYAKYGGCCAIQYLMQQMPIKWILEQQYVFLRALLFVMMDLTNEVSSGAVDLAKDILKELLIKCATPLTGELAEDQDALRLQQTSFNRVMHELVREVTSPNKLVREQAVSSLQILAETSGHSSVTDIMSPHRDVLSDMIPPRKHLLRHQPVNTQIGLMDGNTFCNSLRPRLFTLDLSVKEHKVFFTELFHICEADDAALKKLACYKNVASLIPLRMSAMKALSVLYYIPQVKEKIINVLFKQLGSESKELMTTAEECIRQFLKGTESDGKLIETDVIHNAMRPTLLKMGDYRNLTLTVVHHLAALSRLFPNTFNEKLCEQLFAHLTKWLDTALLKQASTQTTTPATTNGQDPKTDVTKELELCAAILEIFHLIPLAPQALLEPLIVLVVKTEAGLMLEVGSPLRTPLLCFLTRHADAALNIFLLGAADRHWNRLLISFLKRSDKNGEILREHLEKKAQKILSLCFAASPDTGAMTSQMADLQYFGILVIWILSKHNPQFLSLNMPVVNKLHEIWIRPEFHKKHEKETSLNCHFDEARLLCKCLLRYASKNPSDVGLQFQLLRAFSTRTLTDFQFLKSWFEEHVPNNYSMLQKRMIFFKFVELYHEPSFPSDLKALAIQHIVIPVFRHAFDNNESEQLIGGPPNPEVDNPNDCISVFINRVIDPDKPYAAPDAVQIQLLRFLSLLVDRASPYIHDPSNKSHGDKLRRIMTFAWPCLLPRNCVDPASKYHGHLLLSHIIGSFGIRKRIVLQTFYSLLKAHAVEARTVVRQALDVLTPAMPARMEDGNQMLTHWTRKIIVEEGHTLAQLMHVLLLIVRHHRVYYPVNSGLVQQMIASMQRLGFAPNTNMEQSRLAVDVAEVLIKWEIRRISEEQEANEGIVVFVQYMLDYSILSVSSAKGLIRPVAALSIKMDPVPSSTHRVVGLDKKHSDTVVNFLLRMTCQVNESSGGSAEILSRRCVVLLRSALRADVWPKSDLHLLWVDKLLLSVDPAQQGNTGSICTGLELINLILSLIPKDSVISTVKPLQKGIAACMTCSNVKVIRSVQSLLVRLFSLFPPTAPPANHDPMLERDLEVLFSAMENTVLEGLNEFEKAGTTSTAGLFSTLMILKAACTHTPAYIDHLLATFVRVFQKLVKEHLQSPPQSGQTGSEVSPFISELIVVCLDLAKCRVVSMAADTRRSLMHGVFSQIIERSTDPKLIKAVIRIMDEWLKARASGDASQAPTLREISPLLLKLMNIDKRFTSEHLDIHTGFLDLVNYVYRDESLSGSELTSKLEPAFLSGLRCTNPTTRRSYFEVFDNSIPQNLYDRLLYMICSQNWEAMGTHYWIKQCIEMIFAVCDRTSTVMAKGSPYLLPSITHVITLADPADRDAFNALAKVKTEPMDIDEVESMMETSEDDSRTKTSNLTSSKTPSSVTTVEDRSQQLNTLITRHCKFLESLSEAKSSSFLLAAAQLCHNDTQLSHAIWCRLFPKIWSTFTNRQQSRLSGELSAFVCSGAHLIQKDCQPSAVHTIVEALTSCVPVIPLKPPVIKYLGKTHNLWFRCSLVLERLSSECGADTIKPKTITAAGFEPEPINTRQQEVLDALCDLYSLLREEDMWTGLWQKRCSFPDTAKAMAYEQQGFFEQAQATYESLMSQAREEHNKAPAPYSSVAEYKVWEEHWIRCCQELNQWEVLNEYGSCKSVCNPHLVVECAWRLPDWNNMKDALVQVELSYPKEMAWKVNMYRGFLAICHPEEHQLNLIERMVDLASSQAIKEWKRIPRIVSHIHTPLLQAAQQIIELQEAAQVQS</sequence>
<organism evidence="3 4">
    <name type="scientific">Ciona intestinalis</name>
    <name type="common">Transparent sea squirt</name>
    <name type="synonym">Ascidia intestinalis</name>
    <dbReference type="NCBI Taxonomy" id="7719"/>
    <lineage>
        <taxon>Eukaryota</taxon>
        <taxon>Metazoa</taxon>
        <taxon>Chordata</taxon>
        <taxon>Tunicata</taxon>
        <taxon>Ascidiacea</taxon>
        <taxon>Phlebobranchia</taxon>
        <taxon>Cionidae</taxon>
        <taxon>Ciona</taxon>
    </lineage>
</organism>
<dbReference type="PANTHER" id="PTHR11139">
    <property type="entry name" value="ATAXIA TELANGIECTASIA MUTATED ATM -RELATED"/>
    <property type="match status" value="1"/>
</dbReference>
<reference evidence="3" key="3">
    <citation type="submission" date="2025-08" db="UniProtKB">
        <authorList>
            <consortium name="Ensembl"/>
        </authorList>
    </citation>
    <scope>IDENTIFICATION</scope>
</reference>
<accession>F6RL41</accession>
<dbReference type="InterPro" id="IPR016024">
    <property type="entry name" value="ARM-type_fold"/>
</dbReference>
<dbReference type="EMBL" id="EAAA01001735">
    <property type="status" value="NOT_ANNOTATED_CDS"/>
    <property type="molecule type" value="Genomic_DNA"/>
</dbReference>
<feature type="compositionally biased region" description="Low complexity" evidence="1">
    <location>
        <begin position="2563"/>
        <end position="2573"/>
    </location>
</feature>
<dbReference type="InterPro" id="IPR003151">
    <property type="entry name" value="PIK-rel_kinase_FAT"/>
</dbReference>
<name>F6RL41_CIOIN</name>
<dbReference type="OMA" id="CETCPSH"/>
<dbReference type="InterPro" id="IPR046807">
    <property type="entry name" value="Tra1_central"/>
</dbReference>
<reference evidence="3" key="2">
    <citation type="journal article" date="2008" name="Genome Biol.">
        <title>Improved genome assembly and evidence-based global gene model set for the chordate Ciona intestinalis: new insight into intron and operon populations.</title>
        <authorList>
            <person name="Satou Y."/>
            <person name="Mineta K."/>
            <person name="Ogasawara M."/>
            <person name="Sasakura Y."/>
            <person name="Shoguchi E."/>
            <person name="Ueno K."/>
            <person name="Yamada L."/>
            <person name="Matsumoto J."/>
            <person name="Wasserscheid J."/>
            <person name="Dewar K."/>
            <person name="Wiley G.B."/>
            <person name="Macmil S.L."/>
            <person name="Roe B.A."/>
            <person name="Zeller R.W."/>
            <person name="Hastings K.E."/>
            <person name="Lemaire P."/>
            <person name="Lindquist E."/>
            <person name="Endo T."/>
            <person name="Hotta K."/>
            <person name="Inaba K."/>
        </authorList>
    </citation>
    <scope>NUCLEOTIDE SEQUENCE [LARGE SCALE GENOMIC DNA]</scope>
    <source>
        <strain evidence="3">wild type</strain>
    </source>
</reference>
<dbReference type="STRING" id="7719.ENSCINP00000001174"/>
<keyword evidence="4" id="KW-1185">Reference proteome</keyword>
<dbReference type="Gene3D" id="1.25.10.10">
    <property type="entry name" value="Leucine-rich Repeat Variant"/>
    <property type="match status" value="2"/>
</dbReference>
<reference evidence="4" key="1">
    <citation type="journal article" date="2002" name="Science">
        <title>The draft genome of Ciona intestinalis: insights into chordate and vertebrate origins.</title>
        <authorList>
            <person name="Dehal P."/>
            <person name="Satou Y."/>
            <person name="Campbell R.K."/>
            <person name="Chapman J."/>
            <person name="Degnan B."/>
            <person name="De Tomaso A."/>
            <person name="Davidson B."/>
            <person name="Di Gregorio A."/>
            <person name="Gelpke M."/>
            <person name="Goodstein D.M."/>
            <person name="Harafuji N."/>
            <person name="Hastings K.E."/>
            <person name="Ho I."/>
            <person name="Hotta K."/>
            <person name="Huang W."/>
            <person name="Kawashima T."/>
            <person name="Lemaire P."/>
            <person name="Martinez D."/>
            <person name="Meinertzhagen I.A."/>
            <person name="Necula S."/>
            <person name="Nonaka M."/>
            <person name="Putnam N."/>
            <person name="Rash S."/>
            <person name="Saiga H."/>
            <person name="Satake M."/>
            <person name="Terry A."/>
            <person name="Yamada L."/>
            <person name="Wang H.G."/>
            <person name="Awazu S."/>
            <person name="Azumi K."/>
            <person name="Boore J."/>
            <person name="Branno M."/>
            <person name="Chin-Bow S."/>
            <person name="DeSantis R."/>
            <person name="Doyle S."/>
            <person name="Francino P."/>
            <person name="Keys D.N."/>
            <person name="Haga S."/>
            <person name="Hayashi H."/>
            <person name="Hino K."/>
            <person name="Imai K.S."/>
            <person name="Inaba K."/>
            <person name="Kano S."/>
            <person name="Kobayashi K."/>
            <person name="Kobayashi M."/>
            <person name="Lee B.I."/>
            <person name="Makabe K.W."/>
            <person name="Manohar C."/>
            <person name="Matassi G."/>
            <person name="Medina M."/>
            <person name="Mochizuki Y."/>
            <person name="Mount S."/>
            <person name="Morishita T."/>
            <person name="Miura S."/>
            <person name="Nakayama A."/>
            <person name="Nishizaka S."/>
            <person name="Nomoto H."/>
            <person name="Ohta F."/>
            <person name="Oishi K."/>
            <person name="Rigoutsos I."/>
            <person name="Sano M."/>
            <person name="Sasaki A."/>
            <person name="Sasakura Y."/>
            <person name="Shoguchi E."/>
            <person name="Shin-i T."/>
            <person name="Spagnuolo A."/>
            <person name="Stainier D."/>
            <person name="Suzuki M.M."/>
            <person name="Tassy O."/>
            <person name="Takatori N."/>
            <person name="Tokuoka M."/>
            <person name="Yagi K."/>
            <person name="Yoshizaki F."/>
            <person name="Wada S."/>
            <person name="Zhang C."/>
            <person name="Hyatt P.D."/>
            <person name="Larimer F."/>
            <person name="Detter C."/>
            <person name="Doggett N."/>
            <person name="Glavina T."/>
            <person name="Hawkins T."/>
            <person name="Richardson P."/>
            <person name="Lucas S."/>
            <person name="Kohara Y."/>
            <person name="Levine M."/>
            <person name="Satoh N."/>
            <person name="Rokhsar D.S."/>
        </authorList>
    </citation>
    <scope>NUCLEOTIDE SEQUENCE [LARGE SCALE GENOMIC DNA]</scope>
</reference>